<dbReference type="PANTHER" id="PTHR24249:SF406">
    <property type="entry name" value="G-PROTEIN COUPLED RECEPTORS FAMILY 1 PROFILE DOMAIN-CONTAINING PROTEIN"/>
    <property type="match status" value="1"/>
</dbReference>
<proteinExistence type="inferred from homology"/>
<feature type="compositionally biased region" description="Acidic residues" evidence="11">
    <location>
        <begin position="694"/>
        <end position="705"/>
    </location>
</feature>
<evidence type="ECO:0000256" key="9">
    <source>
        <dbReference type="ARBA" id="ARBA00023224"/>
    </source>
</evidence>
<dbReference type="PROSITE" id="PS50262">
    <property type="entry name" value="G_PROTEIN_RECEP_F1_2"/>
    <property type="match status" value="1"/>
</dbReference>
<evidence type="ECO:0000256" key="6">
    <source>
        <dbReference type="ARBA" id="ARBA00023040"/>
    </source>
</evidence>
<protein>
    <recommendedName>
        <fullName evidence="13">G-protein coupled receptors family 1 profile domain-containing protein</fullName>
    </recommendedName>
</protein>
<dbReference type="CDD" id="cd00637">
    <property type="entry name" value="7tm_classA_rhodopsin-like"/>
    <property type="match status" value="1"/>
</dbReference>
<evidence type="ECO:0000259" key="13">
    <source>
        <dbReference type="PROSITE" id="PS50262"/>
    </source>
</evidence>
<evidence type="ECO:0000256" key="8">
    <source>
        <dbReference type="ARBA" id="ARBA00023170"/>
    </source>
</evidence>
<dbReference type="OrthoDB" id="6159456at2759"/>
<feature type="compositionally biased region" description="Basic and acidic residues" evidence="11">
    <location>
        <begin position="684"/>
        <end position="693"/>
    </location>
</feature>
<evidence type="ECO:0000313" key="15">
    <source>
        <dbReference type="Proteomes" id="UP000053105"/>
    </source>
</evidence>
<dbReference type="PANTHER" id="PTHR24249">
    <property type="entry name" value="HISTAMINE RECEPTOR-RELATED G-PROTEIN COUPLED RECEPTOR"/>
    <property type="match status" value="1"/>
</dbReference>
<gene>
    <name evidence="14" type="ORF">WN51_01618</name>
</gene>
<comment type="similarity">
    <text evidence="2 10">Belongs to the G-protein coupled receptor 1 family.</text>
</comment>
<keyword evidence="3" id="KW-1003">Cell membrane</keyword>
<comment type="subcellular location">
    <subcellularLocation>
        <location evidence="1">Cell membrane</location>
        <topology evidence="1">Multi-pass membrane protein</topology>
    </subcellularLocation>
</comment>
<feature type="transmembrane region" description="Helical" evidence="12">
    <location>
        <begin position="231"/>
        <end position="257"/>
    </location>
</feature>
<dbReference type="Pfam" id="PF00001">
    <property type="entry name" value="7tm_1"/>
    <property type="match status" value="1"/>
</dbReference>
<feature type="transmembrane region" description="Helical" evidence="12">
    <location>
        <begin position="24"/>
        <end position="41"/>
    </location>
</feature>
<feature type="transmembrane region" description="Helical" evidence="12">
    <location>
        <begin position="140"/>
        <end position="162"/>
    </location>
</feature>
<keyword evidence="8 10" id="KW-0675">Receptor</keyword>
<dbReference type="InterPro" id="IPR050569">
    <property type="entry name" value="TAAR"/>
</dbReference>
<dbReference type="GO" id="GO:0004930">
    <property type="term" value="F:G protein-coupled receptor activity"/>
    <property type="evidence" value="ECO:0007669"/>
    <property type="project" value="UniProtKB-KW"/>
</dbReference>
<feature type="transmembrane region" description="Helical" evidence="12">
    <location>
        <begin position="61"/>
        <end position="88"/>
    </location>
</feature>
<feature type="region of interest" description="Disordered" evidence="11">
    <location>
        <begin position="613"/>
        <end position="708"/>
    </location>
</feature>
<feature type="transmembrane region" description="Helical" evidence="12">
    <location>
        <begin position="108"/>
        <end position="128"/>
    </location>
</feature>
<dbReference type="PRINTS" id="PR00237">
    <property type="entry name" value="GPCRRHODOPSN"/>
</dbReference>
<evidence type="ECO:0000256" key="7">
    <source>
        <dbReference type="ARBA" id="ARBA00023136"/>
    </source>
</evidence>
<evidence type="ECO:0000256" key="12">
    <source>
        <dbReference type="SAM" id="Phobius"/>
    </source>
</evidence>
<evidence type="ECO:0000313" key="14">
    <source>
        <dbReference type="EMBL" id="KOX71345.1"/>
    </source>
</evidence>
<dbReference type="STRING" id="166423.A0A0M8ZUE3"/>
<organism evidence="14 15">
    <name type="scientific">Melipona quadrifasciata</name>
    <dbReference type="NCBI Taxonomy" id="166423"/>
    <lineage>
        <taxon>Eukaryota</taxon>
        <taxon>Metazoa</taxon>
        <taxon>Ecdysozoa</taxon>
        <taxon>Arthropoda</taxon>
        <taxon>Hexapoda</taxon>
        <taxon>Insecta</taxon>
        <taxon>Pterygota</taxon>
        <taxon>Neoptera</taxon>
        <taxon>Endopterygota</taxon>
        <taxon>Hymenoptera</taxon>
        <taxon>Apocrita</taxon>
        <taxon>Aculeata</taxon>
        <taxon>Apoidea</taxon>
        <taxon>Anthophila</taxon>
        <taxon>Apidae</taxon>
        <taxon>Melipona</taxon>
    </lineage>
</organism>
<keyword evidence="6 10" id="KW-0297">G-protein coupled receptor</keyword>
<dbReference type="InterPro" id="IPR000276">
    <property type="entry name" value="GPCR_Rhodpsn"/>
</dbReference>
<keyword evidence="7 12" id="KW-0472">Membrane</keyword>
<dbReference type="Proteomes" id="UP000053105">
    <property type="component" value="Unassembled WGS sequence"/>
</dbReference>
<keyword evidence="9 10" id="KW-0807">Transducer</keyword>
<evidence type="ECO:0000256" key="5">
    <source>
        <dbReference type="ARBA" id="ARBA00022989"/>
    </source>
</evidence>
<feature type="region of interest" description="Disordered" evidence="11">
    <location>
        <begin position="391"/>
        <end position="417"/>
    </location>
</feature>
<sequence length="763" mass="83555">MHKLHYQRIARNTFSIPFVIGPDGVRRIIAVPLILLKILFWDIPVTLQTNHQTGERGMVPWAFGVPLVLVSALGLILNGYVLLVVLGLGKQNPSPGRPTQQQQTANTLLLIHLGAVEAAVCLILLIFTTGSWPIAGTWCVLHGFLLTLLHPVALWTVTGLNCDRYYAIAAPLHYAALVSPRRVAVGLAASWTGALFLCVLPFWGLVPPYRYSPGLGCCAPDFSNDSWGLAAALYGVVYAILGLALPAILVTVCNLRVLGIARYHRHRIASAIYEVTLSAQATITHQRNPFFVPTVTAPSVVSPPRFHSAARTVMQLVGSLYLLYFPYCGLILWEVCDVGNKPHLYDHPKLASLASLLLACSPPINGLLYGLKSQTLRRSVQNYWRKKATKSELQQEIQARTPSAAGSRRPSGSGTGSFFPFPPLQRRLSEALLALGSCRTGNSFDSNNLGFHRSRLQPAASCNTLRVPTSESGESSKLVRSSASAASLMGPHYRSDFIGADVNAGCSIAMNETPRRSPRILITRAYSEDSQDGGSPLLRKPILANALPCDKRRWRHCSTGSDSSTGSSEASVWTTGVAQKLAKANAKSTSDMWPASKRFTRGKNLEEGALLVGARPSNNSESSDTTDTTATTTTTTTMPSKLTAMENGGCREKEKGKINGGKKERQQHSESDNSWSSVDEEIEPKEMADKSIEEDNFEEKIDEEANAEKCKQLRRKSKTIRKSDLLSRNKNLTTLRETGDKFISENLRDKESIYTKFSRFEES</sequence>
<dbReference type="InterPro" id="IPR017452">
    <property type="entry name" value="GPCR_Rhodpsn_7TM"/>
</dbReference>
<feature type="transmembrane region" description="Helical" evidence="12">
    <location>
        <begin position="183"/>
        <end position="206"/>
    </location>
</feature>
<dbReference type="EMBL" id="KQ435840">
    <property type="protein sequence ID" value="KOX71345.1"/>
    <property type="molecule type" value="Genomic_DNA"/>
</dbReference>
<dbReference type="Gene3D" id="1.20.1070.10">
    <property type="entry name" value="Rhodopsin 7-helix transmembrane proteins"/>
    <property type="match status" value="1"/>
</dbReference>
<evidence type="ECO:0000256" key="4">
    <source>
        <dbReference type="ARBA" id="ARBA00022692"/>
    </source>
</evidence>
<feature type="transmembrane region" description="Helical" evidence="12">
    <location>
        <begin position="353"/>
        <end position="371"/>
    </location>
</feature>
<keyword evidence="15" id="KW-1185">Reference proteome</keyword>
<dbReference type="SUPFAM" id="SSF81321">
    <property type="entry name" value="Family A G protein-coupled receptor-like"/>
    <property type="match status" value="1"/>
</dbReference>
<feature type="compositionally biased region" description="Low complexity" evidence="11">
    <location>
        <begin position="402"/>
        <end position="417"/>
    </location>
</feature>
<keyword evidence="5 12" id="KW-1133">Transmembrane helix</keyword>
<evidence type="ECO:0000256" key="1">
    <source>
        <dbReference type="ARBA" id="ARBA00004651"/>
    </source>
</evidence>
<feature type="compositionally biased region" description="Basic and acidic residues" evidence="11">
    <location>
        <begin position="649"/>
        <end position="671"/>
    </location>
</feature>
<dbReference type="PROSITE" id="PS00237">
    <property type="entry name" value="G_PROTEIN_RECEP_F1_1"/>
    <property type="match status" value="1"/>
</dbReference>
<evidence type="ECO:0000256" key="11">
    <source>
        <dbReference type="SAM" id="MobiDB-lite"/>
    </source>
</evidence>
<evidence type="ECO:0000256" key="3">
    <source>
        <dbReference type="ARBA" id="ARBA00022475"/>
    </source>
</evidence>
<keyword evidence="4 10" id="KW-0812">Transmembrane</keyword>
<evidence type="ECO:0000256" key="10">
    <source>
        <dbReference type="RuleBase" id="RU000688"/>
    </source>
</evidence>
<feature type="transmembrane region" description="Helical" evidence="12">
    <location>
        <begin position="313"/>
        <end position="333"/>
    </location>
</feature>
<feature type="domain" description="G-protein coupled receptors family 1 profile" evidence="13">
    <location>
        <begin position="77"/>
        <end position="369"/>
    </location>
</feature>
<feature type="compositionally biased region" description="Low complexity" evidence="11">
    <location>
        <begin position="625"/>
        <end position="637"/>
    </location>
</feature>
<dbReference type="AlphaFoldDB" id="A0A0M8ZUE3"/>
<feature type="compositionally biased region" description="Polar residues" evidence="11">
    <location>
        <begin position="391"/>
        <end position="401"/>
    </location>
</feature>
<evidence type="ECO:0000256" key="2">
    <source>
        <dbReference type="ARBA" id="ARBA00010663"/>
    </source>
</evidence>
<accession>A0A0M8ZUE3</accession>
<reference evidence="14 15" key="1">
    <citation type="submission" date="2015-07" db="EMBL/GenBank/DDBJ databases">
        <title>The genome of Melipona quadrifasciata.</title>
        <authorList>
            <person name="Pan H."/>
            <person name="Kapheim K."/>
        </authorList>
    </citation>
    <scope>NUCLEOTIDE SEQUENCE [LARGE SCALE GENOMIC DNA]</scope>
    <source>
        <strain evidence="14">0111107301</strain>
        <tissue evidence="14">Whole body</tissue>
    </source>
</reference>
<name>A0A0M8ZUE3_9HYME</name>
<dbReference type="GO" id="GO:0005886">
    <property type="term" value="C:plasma membrane"/>
    <property type="evidence" value="ECO:0007669"/>
    <property type="project" value="UniProtKB-SubCell"/>
</dbReference>